<comment type="caution">
    <text evidence="8">The sequence shown here is derived from an EMBL/GenBank/DDBJ whole genome shotgun (WGS) entry which is preliminary data.</text>
</comment>
<organism evidence="8 9">
    <name type="scientific">Alkalicoccus urumqiensis</name>
    <name type="common">Bacillus urumqiensis</name>
    <dbReference type="NCBI Taxonomy" id="1548213"/>
    <lineage>
        <taxon>Bacteria</taxon>
        <taxon>Bacillati</taxon>
        <taxon>Bacillota</taxon>
        <taxon>Bacilli</taxon>
        <taxon>Bacillales</taxon>
        <taxon>Bacillaceae</taxon>
        <taxon>Alkalicoccus</taxon>
    </lineage>
</organism>
<dbReference type="Gene3D" id="1.10.8.610">
    <property type="entry name" value="SirC, precorrin-2 dehydrogenase, C-terminal helical domain-like"/>
    <property type="match status" value="1"/>
</dbReference>
<dbReference type="AlphaFoldDB" id="A0A2P6MIC5"/>
<dbReference type="OrthoDB" id="9773765at2"/>
<dbReference type="GO" id="GO:0004325">
    <property type="term" value="F:ferrochelatase activity"/>
    <property type="evidence" value="ECO:0007669"/>
    <property type="project" value="InterPro"/>
</dbReference>
<evidence type="ECO:0000256" key="4">
    <source>
        <dbReference type="ARBA" id="ARBA00023027"/>
    </source>
</evidence>
<dbReference type="EMBL" id="PVNS01000005">
    <property type="protein sequence ID" value="PRO66020.1"/>
    <property type="molecule type" value="Genomic_DNA"/>
</dbReference>
<dbReference type="PANTHER" id="PTHR35330">
    <property type="entry name" value="SIROHEME BIOSYNTHESIS PROTEIN MET8"/>
    <property type="match status" value="1"/>
</dbReference>
<dbReference type="InterPro" id="IPR006367">
    <property type="entry name" value="Sirohaem_synthase_N"/>
</dbReference>
<dbReference type="NCBIfam" id="TIGR01470">
    <property type="entry name" value="cysG_Nterm"/>
    <property type="match status" value="1"/>
</dbReference>
<keyword evidence="5" id="KW-0627">Porphyrin biosynthesis</keyword>
<dbReference type="PANTHER" id="PTHR35330:SF1">
    <property type="entry name" value="SIROHEME BIOSYNTHESIS PROTEIN MET8"/>
    <property type="match status" value="1"/>
</dbReference>
<dbReference type="UniPathway" id="UPA00262">
    <property type="reaction ID" value="UER00222"/>
</dbReference>
<evidence type="ECO:0000256" key="3">
    <source>
        <dbReference type="ARBA" id="ARBA00023002"/>
    </source>
</evidence>
<dbReference type="GO" id="GO:0043115">
    <property type="term" value="F:precorrin-2 dehydrogenase activity"/>
    <property type="evidence" value="ECO:0007669"/>
    <property type="project" value="UniProtKB-EC"/>
</dbReference>
<comment type="pathway">
    <text evidence="1">Porphyrin-containing compound metabolism; siroheme biosynthesis; sirohydrochlorin from precorrin-2: step 1/1.</text>
</comment>
<dbReference type="EC" id="1.3.1.76" evidence="2"/>
<evidence type="ECO:0000256" key="5">
    <source>
        <dbReference type="ARBA" id="ARBA00023244"/>
    </source>
</evidence>
<evidence type="ECO:0000313" key="9">
    <source>
        <dbReference type="Proteomes" id="UP000243650"/>
    </source>
</evidence>
<evidence type="ECO:0000256" key="2">
    <source>
        <dbReference type="ARBA" id="ARBA00012400"/>
    </source>
</evidence>
<dbReference type="InterPro" id="IPR028161">
    <property type="entry name" value="Met8-like"/>
</dbReference>
<comment type="catalytic activity">
    <reaction evidence="6">
        <text>precorrin-2 + NAD(+) = sirohydrochlorin + NADH + 2 H(+)</text>
        <dbReference type="Rhea" id="RHEA:15613"/>
        <dbReference type="ChEBI" id="CHEBI:15378"/>
        <dbReference type="ChEBI" id="CHEBI:57540"/>
        <dbReference type="ChEBI" id="CHEBI:57945"/>
        <dbReference type="ChEBI" id="CHEBI:58351"/>
        <dbReference type="ChEBI" id="CHEBI:58827"/>
        <dbReference type="EC" id="1.3.1.76"/>
    </reaction>
</comment>
<keyword evidence="3" id="KW-0560">Oxidoreductase</keyword>
<accession>A0A2P6MIC5</accession>
<evidence type="ECO:0000259" key="7">
    <source>
        <dbReference type="Pfam" id="PF14824"/>
    </source>
</evidence>
<evidence type="ECO:0000313" key="8">
    <source>
        <dbReference type="EMBL" id="PRO66020.1"/>
    </source>
</evidence>
<dbReference type="SUPFAM" id="SSF75615">
    <property type="entry name" value="Siroheme synthase middle domains-like"/>
    <property type="match status" value="1"/>
</dbReference>
<gene>
    <name evidence="8" type="ORF">C6I21_06885</name>
</gene>
<sequence>MTMTLFPVQLQLEGRRVIIIGGGAVALRRFHLVKNCGADVTIVSPSFLPELEEAASDCTLIHRRLQAEDVENAFLLILAAPDEEAAVIAYGSSALVNDAVDASRGDLHIPQQLTHGRLQITISTGGAGPAYTKKLKEQIEQLLPSGIEAHIDYLYELRQHMKQSPLPEDLRREILREAALLPETEGARASFTVYVNRMLTDAGGDKL</sequence>
<evidence type="ECO:0000256" key="1">
    <source>
        <dbReference type="ARBA" id="ARBA00005010"/>
    </source>
</evidence>
<dbReference type="Pfam" id="PF14824">
    <property type="entry name" value="Sirohm_synth_M"/>
    <property type="match status" value="1"/>
</dbReference>
<dbReference type="Pfam" id="PF13241">
    <property type="entry name" value="NAD_binding_7"/>
    <property type="match status" value="1"/>
</dbReference>
<dbReference type="SUPFAM" id="SSF51735">
    <property type="entry name" value="NAD(P)-binding Rossmann-fold domains"/>
    <property type="match status" value="1"/>
</dbReference>
<keyword evidence="4" id="KW-0520">NAD</keyword>
<dbReference type="InterPro" id="IPR036291">
    <property type="entry name" value="NAD(P)-bd_dom_sf"/>
</dbReference>
<reference evidence="8 9" key="1">
    <citation type="submission" date="2018-03" db="EMBL/GenBank/DDBJ databases">
        <title>Bacillus urumqiensis sp. nov., a moderately haloalkaliphilic bacterium isolated from a salt lake.</title>
        <authorList>
            <person name="Zhao B."/>
            <person name="Liao Z."/>
        </authorList>
    </citation>
    <scope>NUCLEOTIDE SEQUENCE [LARGE SCALE GENOMIC DNA]</scope>
    <source>
        <strain evidence="8 9">BZ-SZ-XJ18</strain>
    </source>
</reference>
<dbReference type="Proteomes" id="UP000243650">
    <property type="component" value="Unassembled WGS sequence"/>
</dbReference>
<feature type="domain" description="Siroheme synthase central" evidence="7">
    <location>
        <begin position="116"/>
        <end position="141"/>
    </location>
</feature>
<dbReference type="GO" id="GO:0019354">
    <property type="term" value="P:siroheme biosynthetic process"/>
    <property type="evidence" value="ECO:0007669"/>
    <property type="project" value="UniProtKB-UniPathway"/>
</dbReference>
<keyword evidence="9" id="KW-1185">Reference proteome</keyword>
<evidence type="ECO:0000256" key="6">
    <source>
        <dbReference type="ARBA" id="ARBA00047561"/>
    </source>
</evidence>
<protein>
    <recommendedName>
        <fullName evidence="2">precorrin-2 dehydrogenase</fullName>
        <ecNumber evidence="2">1.3.1.76</ecNumber>
    </recommendedName>
</protein>
<name>A0A2P6MIC5_ALKUR</name>
<dbReference type="InterPro" id="IPR042518">
    <property type="entry name" value="SirC_C"/>
</dbReference>
<proteinExistence type="predicted"/>
<dbReference type="Gene3D" id="3.40.50.720">
    <property type="entry name" value="NAD(P)-binding Rossmann-like Domain"/>
    <property type="match status" value="1"/>
</dbReference>
<dbReference type="InterPro" id="IPR028281">
    <property type="entry name" value="Sirohaem_synthase_central"/>
</dbReference>